<organism evidence="1 2">
    <name type="scientific">Trametes pubescens</name>
    <name type="common">White-rot fungus</name>
    <dbReference type="NCBI Taxonomy" id="154538"/>
    <lineage>
        <taxon>Eukaryota</taxon>
        <taxon>Fungi</taxon>
        <taxon>Dikarya</taxon>
        <taxon>Basidiomycota</taxon>
        <taxon>Agaricomycotina</taxon>
        <taxon>Agaricomycetes</taxon>
        <taxon>Polyporales</taxon>
        <taxon>Polyporaceae</taxon>
        <taxon>Trametes</taxon>
    </lineage>
</organism>
<dbReference type="Gene3D" id="3.80.10.10">
    <property type="entry name" value="Ribonuclease Inhibitor"/>
    <property type="match status" value="1"/>
</dbReference>
<gene>
    <name evidence="1" type="ORF">TRAPUB_5410</name>
</gene>
<dbReference type="OrthoDB" id="2743683at2759"/>
<dbReference type="OMA" id="PPTYYEM"/>
<accession>A0A1M2V8M4</accession>
<protein>
    <recommendedName>
        <fullName evidence="3">F-box domain-containing protein</fullName>
    </recommendedName>
</protein>
<evidence type="ECO:0000313" key="2">
    <source>
        <dbReference type="Proteomes" id="UP000184267"/>
    </source>
</evidence>
<dbReference type="Proteomes" id="UP000184267">
    <property type="component" value="Unassembled WGS sequence"/>
</dbReference>
<dbReference type="EMBL" id="MNAD01001578">
    <property type="protein sequence ID" value="OJT03909.1"/>
    <property type="molecule type" value="Genomic_DNA"/>
</dbReference>
<proteinExistence type="predicted"/>
<comment type="caution">
    <text evidence="1">The sequence shown here is derived from an EMBL/GenBank/DDBJ whole genome shotgun (WGS) entry which is preliminary data.</text>
</comment>
<sequence>MPSSHPRTLFSGFAPQLRVLRLTLPCLPFIPEDRFPNLTEIYLDSDCYVTHSSLLSILERAQMLEQAYFATPIPWSSTSPPLTERIVPMPKLRRITLDVLADPSPLLRALALPPSCLVKLALSGASDVPGCLSALEGQLDCSQLTRLSLNVNWHPERESGDVVLIVTVCDASATQGVALSVQCDGRGGSSSIPVLREALTNAFRTSPIYANVRELTVFVNQRIVDATFLDSLPRLTTLNHIFCRPPPTYYEMLEGNYISRLMQTSPDGRVTCPGLTTLYFIDCPFDALADARAILGFRKQHGRPLTRLGIDCSVALKHDVRALGKRVEELDVNFCDVPGYEGALDVAPEGGWRGHSARARRHWP</sequence>
<dbReference type="InterPro" id="IPR032675">
    <property type="entry name" value="LRR_dom_sf"/>
</dbReference>
<name>A0A1M2V8M4_TRAPU</name>
<keyword evidence="2" id="KW-1185">Reference proteome</keyword>
<dbReference type="SUPFAM" id="SSF52047">
    <property type="entry name" value="RNI-like"/>
    <property type="match status" value="1"/>
</dbReference>
<reference evidence="1 2" key="1">
    <citation type="submission" date="2016-10" db="EMBL/GenBank/DDBJ databases">
        <title>Genome sequence of the basidiomycete white-rot fungus Trametes pubescens.</title>
        <authorList>
            <person name="Makela M.R."/>
            <person name="Granchi Z."/>
            <person name="Peng M."/>
            <person name="De Vries R.P."/>
            <person name="Grigoriev I."/>
            <person name="Riley R."/>
            <person name="Hilden K."/>
        </authorList>
    </citation>
    <scope>NUCLEOTIDE SEQUENCE [LARGE SCALE GENOMIC DNA]</scope>
    <source>
        <strain evidence="1 2">FBCC735</strain>
    </source>
</reference>
<evidence type="ECO:0000313" key="1">
    <source>
        <dbReference type="EMBL" id="OJT03909.1"/>
    </source>
</evidence>
<evidence type="ECO:0008006" key="3">
    <source>
        <dbReference type="Google" id="ProtNLM"/>
    </source>
</evidence>
<dbReference type="AlphaFoldDB" id="A0A1M2V8M4"/>